<dbReference type="InterPro" id="IPR051686">
    <property type="entry name" value="Lipoprotein_DolP"/>
</dbReference>
<evidence type="ECO:0000313" key="2">
    <source>
        <dbReference type="EMBL" id="QBE63882.1"/>
    </source>
</evidence>
<dbReference type="AlphaFoldDB" id="A0A4P6KZ58"/>
<evidence type="ECO:0000259" key="1">
    <source>
        <dbReference type="PROSITE" id="PS50914"/>
    </source>
</evidence>
<feature type="domain" description="BON" evidence="1">
    <location>
        <begin position="133"/>
        <end position="200"/>
    </location>
</feature>
<dbReference type="EMBL" id="CP035913">
    <property type="protein sequence ID" value="QBE63882.1"/>
    <property type="molecule type" value="Genomic_DNA"/>
</dbReference>
<name>A0A4P6KZ58_9BURK</name>
<dbReference type="InterPro" id="IPR007055">
    <property type="entry name" value="BON_dom"/>
</dbReference>
<sequence length="218" mass="23372">MCMSKSLMARWQRPVAIALLGGALMSSLSGCVGLVVGGAVAGTMAASDRRTFGAQTEDKTIAVKADVRLRNVLDDTGHVNVNAFNRKVLITGEVPNQAKKEAVEREVKAIEGVQSVTNELAIAGPASYTSRSNDTLLTTKVKASLVDAKDISANSFKVVTERGEVYLMGRVTQFEANRATEIARGVSGVTKVVRVFEYISEEEYKQYQNTPAPAQASN</sequence>
<dbReference type="Gene3D" id="3.40.1520.20">
    <property type="match status" value="1"/>
</dbReference>
<dbReference type="Proteomes" id="UP000290637">
    <property type="component" value="Chromosome"/>
</dbReference>
<dbReference type="PROSITE" id="PS51257">
    <property type="entry name" value="PROKAR_LIPOPROTEIN"/>
    <property type="match status" value="1"/>
</dbReference>
<protein>
    <submittedName>
        <fullName evidence="2">BON domain-containing protein</fullName>
    </submittedName>
</protein>
<keyword evidence="3" id="KW-1185">Reference proteome</keyword>
<dbReference type="PANTHER" id="PTHR34606:SF15">
    <property type="entry name" value="BON DOMAIN-CONTAINING PROTEIN"/>
    <property type="match status" value="1"/>
</dbReference>
<reference evidence="2 3" key="1">
    <citation type="submission" date="2019-02" db="EMBL/GenBank/DDBJ databases">
        <title>Draft Genome Sequences of Six Type Strains of the Genus Massilia.</title>
        <authorList>
            <person name="Miess H."/>
            <person name="Frediansyhah A."/>
            <person name="Gross H."/>
        </authorList>
    </citation>
    <scope>NUCLEOTIDE SEQUENCE [LARGE SCALE GENOMIC DNA]</scope>
    <source>
        <strain evidence="2 3">DSM 17473</strain>
    </source>
</reference>
<proteinExistence type="predicted"/>
<dbReference type="InterPro" id="IPR014004">
    <property type="entry name" value="Transpt-assoc_nodulatn_dom_bac"/>
</dbReference>
<feature type="domain" description="BON" evidence="1">
    <location>
        <begin position="55"/>
        <end position="124"/>
    </location>
</feature>
<gene>
    <name evidence="2" type="ORF">EWM63_13530</name>
</gene>
<dbReference type="OrthoDB" id="5294487at2"/>
<dbReference type="PROSITE" id="PS50914">
    <property type="entry name" value="BON"/>
    <property type="match status" value="2"/>
</dbReference>
<dbReference type="KEGG" id="plue:EWM63_13530"/>
<dbReference type="RefSeq" id="WP_130187003.1">
    <property type="nucleotide sequence ID" value="NZ_CP035913.1"/>
</dbReference>
<accession>A0A4P6KZ58</accession>
<dbReference type="Pfam" id="PF04972">
    <property type="entry name" value="BON"/>
    <property type="match status" value="2"/>
</dbReference>
<evidence type="ECO:0000313" key="3">
    <source>
        <dbReference type="Proteomes" id="UP000290637"/>
    </source>
</evidence>
<dbReference type="PANTHER" id="PTHR34606">
    <property type="entry name" value="BON DOMAIN-CONTAINING PROTEIN"/>
    <property type="match status" value="1"/>
</dbReference>
<dbReference type="SMART" id="SM00749">
    <property type="entry name" value="BON"/>
    <property type="match status" value="2"/>
</dbReference>
<organism evidence="2 3">
    <name type="scientific">Pseudoduganella lutea</name>
    <dbReference type="NCBI Taxonomy" id="321985"/>
    <lineage>
        <taxon>Bacteria</taxon>
        <taxon>Pseudomonadati</taxon>
        <taxon>Pseudomonadota</taxon>
        <taxon>Betaproteobacteria</taxon>
        <taxon>Burkholderiales</taxon>
        <taxon>Oxalobacteraceae</taxon>
        <taxon>Telluria group</taxon>
        <taxon>Pseudoduganella</taxon>
    </lineage>
</organism>